<dbReference type="PANTHER" id="PTHR37981">
    <property type="entry name" value="LIPASE 2"/>
    <property type="match status" value="1"/>
</dbReference>
<dbReference type="InterPro" id="IPR036514">
    <property type="entry name" value="SGNH_hydro_sf"/>
</dbReference>
<evidence type="ECO:0000313" key="6">
    <source>
        <dbReference type="Proteomes" id="UP000271426"/>
    </source>
</evidence>
<dbReference type="InterPro" id="IPR037460">
    <property type="entry name" value="SEST-like"/>
</dbReference>
<dbReference type="KEGG" id="cpso:CPPEL_04640"/>
<accession>A0A3G6ITK5</accession>
<dbReference type="OrthoDB" id="5503950at2"/>
<dbReference type="AlphaFoldDB" id="A0A3G6ITK5"/>
<evidence type="ECO:0000256" key="1">
    <source>
        <dbReference type="PIRSR" id="PIRSR637460-1"/>
    </source>
</evidence>
<feature type="domain" description="SGNH hydrolase-type esterase" evidence="4">
    <location>
        <begin position="39"/>
        <end position="270"/>
    </location>
</feature>
<dbReference type="CDD" id="cd01823">
    <property type="entry name" value="SEST_like"/>
    <property type="match status" value="1"/>
</dbReference>
<evidence type="ECO:0000256" key="2">
    <source>
        <dbReference type="PIRSR" id="PIRSR637460-2"/>
    </source>
</evidence>
<dbReference type="Proteomes" id="UP000271426">
    <property type="component" value="Chromosome"/>
</dbReference>
<evidence type="ECO:0000259" key="4">
    <source>
        <dbReference type="Pfam" id="PF13472"/>
    </source>
</evidence>
<feature type="chain" id="PRO_5018090860" evidence="3">
    <location>
        <begin position="29"/>
        <end position="280"/>
    </location>
</feature>
<keyword evidence="2" id="KW-1015">Disulfide bond</keyword>
<gene>
    <name evidence="5" type="ORF">CPPEL_04640</name>
</gene>
<dbReference type="RefSeq" id="WP_123960024.1">
    <property type="nucleotide sequence ID" value="NZ_CP033898.1"/>
</dbReference>
<dbReference type="PANTHER" id="PTHR37981:SF1">
    <property type="entry name" value="SGNH HYDROLASE-TYPE ESTERASE DOMAIN-CONTAINING PROTEIN"/>
    <property type="match status" value="1"/>
</dbReference>
<dbReference type="SUPFAM" id="SSF52266">
    <property type="entry name" value="SGNH hydrolase"/>
    <property type="match status" value="1"/>
</dbReference>
<keyword evidence="6" id="KW-1185">Reference proteome</keyword>
<dbReference type="GO" id="GO:0004806">
    <property type="term" value="F:triacylglycerol lipase activity"/>
    <property type="evidence" value="ECO:0007669"/>
    <property type="project" value="UniProtKB-EC"/>
</dbReference>
<keyword evidence="5" id="KW-0378">Hydrolase</keyword>
<feature type="disulfide bond" evidence="2">
    <location>
        <begin position="200"/>
        <end position="246"/>
    </location>
</feature>
<reference evidence="5 6" key="1">
    <citation type="submission" date="2018-11" db="EMBL/GenBank/DDBJ databases">
        <authorList>
            <person name="Kleinhagauer T."/>
            <person name="Glaeser S.P."/>
            <person name="Spergser J."/>
            <person name="Ruckert C."/>
            <person name="Kaempfer P."/>
            <person name="Busse H.-J."/>
        </authorList>
    </citation>
    <scope>NUCLEOTIDE SEQUENCE [LARGE SCALE GENOMIC DNA]</scope>
    <source>
        <strain evidence="5 6">812CH</strain>
    </source>
</reference>
<dbReference type="EMBL" id="CP033898">
    <property type="protein sequence ID" value="AZA09055.1"/>
    <property type="molecule type" value="Genomic_DNA"/>
</dbReference>
<keyword evidence="3" id="KW-0732">Signal</keyword>
<dbReference type="Gene3D" id="3.40.50.1110">
    <property type="entry name" value="SGNH hydrolase"/>
    <property type="match status" value="1"/>
</dbReference>
<feature type="signal peptide" evidence="3">
    <location>
        <begin position="1"/>
        <end position="28"/>
    </location>
</feature>
<feature type="disulfide bond" evidence="2">
    <location>
        <begin position="138"/>
        <end position="150"/>
    </location>
</feature>
<proteinExistence type="predicted"/>
<name>A0A3G6ITK5_9CORY</name>
<dbReference type="Pfam" id="PF13472">
    <property type="entry name" value="Lipase_GDSL_2"/>
    <property type="match status" value="1"/>
</dbReference>
<dbReference type="InterPro" id="IPR013830">
    <property type="entry name" value="SGNH_hydro"/>
</dbReference>
<feature type="active site" evidence="1">
    <location>
        <position position="263"/>
    </location>
</feature>
<organism evidence="5 6">
    <name type="scientific">Corynebacterium pseudopelargi</name>
    <dbReference type="NCBI Taxonomy" id="2080757"/>
    <lineage>
        <taxon>Bacteria</taxon>
        <taxon>Bacillati</taxon>
        <taxon>Actinomycetota</taxon>
        <taxon>Actinomycetes</taxon>
        <taxon>Mycobacteriales</taxon>
        <taxon>Corynebacteriaceae</taxon>
        <taxon>Corynebacterium</taxon>
    </lineage>
</organism>
<feature type="active site" description="Nucleophile" evidence="1">
    <location>
        <position position="43"/>
    </location>
</feature>
<evidence type="ECO:0000256" key="3">
    <source>
        <dbReference type="SAM" id="SignalP"/>
    </source>
</evidence>
<protein>
    <submittedName>
        <fullName evidence="5">Lipase 2</fullName>
        <ecNumber evidence="5">3.1.1.3</ecNumber>
    </submittedName>
</protein>
<feature type="disulfide bond" evidence="2">
    <location>
        <begin position="61"/>
        <end position="85"/>
    </location>
</feature>
<evidence type="ECO:0000313" key="5">
    <source>
        <dbReference type="EMBL" id="AZA09055.1"/>
    </source>
</evidence>
<dbReference type="EC" id="3.1.1.3" evidence="5"/>
<dbReference type="GO" id="GO:0019433">
    <property type="term" value="P:triglyceride catabolic process"/>
    <property type="evidence" value="ECO:0007669"/>
    <property type="project" value="TreeGrafter"/>
</dbReference>
<sequence length="280" mass="28766" precursor="true">MLSTTARRAIAVLGAAACAAGLATPASAAPVPAGSKYVALGDSFAAVGSLSNIQIPPSLLCGQASDNYAHVVAEKLGLSLDDVTCGWATTEDYWIPQLHPLPGTAFAPQRDAVTADTDLVTLTFGGNDNFADKYIGACMTGFVTGLGPTCRELIELPTAAAIAPIGAKVQAVIEDVQARAPHAKVMVAGYYELTNANEECFPNIPKRPEDRQFVADFIGALNTQLQRAAGATGATFVAAPENGSMCTDSTTLLGVPDNAVGFHPTAVGQARMADAIIAAM</sequence>